<evidence type="ECO:0000313" key="2">
    <source>
        <dbReference type="EMBL" id="ODQ78685.1"/>
    </source>
</evidence>
<evidence type="ECO:0000256" key="1">
    <source>
        <dbReference type="ARBA" id="ARBA00022801"/>
    </source>
</evidence>
<dbReference type="Proteomes" id="UP000094336">
    <property type="component" value="Unassembled WGS sequence"/>
</dbReference>
<dbReference type="GeneID" id="30147181"/>
<dbReference type="STRING" id="984486.A0A1E3QLX2"/>
<dbReference type="Pfam" id="PF12710">
    <property type="entry name" value="HAD"/>
    <property type="match status" value="1"/>
</dbReference>
<accession>A0A1E3QLX2</accession>
<gene>
    <name evidence="2" type="ORF">BABINDRAFT_162388</name>
</gene>
<dbReference type="RefSeq" id="XP_018984013.1">
    <property type="nucleotide sequence ID" value="XM_019129328.1"/>
</dbReference>
<dbReference type="PANTHER" id="PTHR28181:SF2">
    <property type="entry name" value="PHOSPHORIC MONOESTER HYDROLASE"/>
    <property type="match status" value="1"/>
</dbReference>
<dbReference type="NCBIfam" id="TIGR01489">
    <property type="entry name" value="DKMTPPase-SF"/>
    <property type="match status" value="1"/>
</dbReference>
<dbReference type="GO" id="GO:0050286">
    <property type="term" value="F:sorbitol-6-phosphatase activity"/>
    <property type="evidence" value="ECO:0007669"/>
    <property type="project" value="EnsemblFungi"/>
</dbReference>
<dbReference type="EMBL" id="KV454434">
    <property type="protein sequence ID" value="ODQ78685.1"/>
    <property type="molecule type" value="Genomic_DNA"/>
</dbReference>
<dbReference type="AlphaFoldDB" id="A0A1E3QLX2"/>
<dbReference type="Gene3D" id="3.40.50.1000">
    <property type="entry name" value="HAD superfamily/HAD-like"/>
    <property type="match status" value="1"/>
</dbReference>
<keyword evidence="1" id="KW-0378">Hydrolase</keyword>
<dbReference type="GO" id="GO:0052646">
    <property type="term" value="P:alditol phosphate metabolic process"/>
    <property type="evidence" value="ECO:0007669"/>
    <property type="project" value="EnsemblFungi"/>
</dbReference>
<dbReference type="OrthoDB" id="10014216at2759"/>
<proteinExistence type="predicted"/>
<dbReference type="GO" id="GO:0000121">
    <property type="term" value="F:sn-glycerol 1-phosphatase activity"/>
    <property type="evidence" value="ECO:0007669"/>
    <property type="project" value="EnsemblFungi"/>
</dbReference>
<keyword evidence="3" id="KW-1185">Reference proteome</keyword>
<dbReference type="PANTHER" id="PTHR28181">
    <property type="entry name" value="UPF0655 PROTEIN YCR015C"/>
    <property type="match status" value="1"/>
</dbReference>
<dbReference type="InterPro" id="IPR006384">
    <property type="entry name" value="HAD_hydro_PyrdxlP_Pase-like"/>
</dbReference>
<organism evidence="2 3">
    <name type="scientific">Babjeviella inositovora NRRL Y-12698</name>
    <dbReference type="NCBI Taxonomy" id="984486"/>
    <lineage>
        <taxon>Eukaryota</taxon>
        <taxon>Fungi</taxon>
        <taxon>Dikarya</taxon>
        <taxon>Ascomycota</taxon>
        <taxon>Saccharomycotina</taxon>
        <taxon>Pichiomycetes</taxon>
        <taxon>Serinales incertae sedis</taxon>
        <taxon>Babjeviella</taxon>
    </lineage>
</organism>
<dbReference type="InterPro" id="IPR036412">
    <property type="entry name" value="HAD-like_sf"/>
</dbReference>
<dbReference type="GO" id="GO:0043136">
    <property type="term" value="F:sn-glycerol 3-phosphatase activity"/>
    <property type="evidence" value="ECO:0007669"/>
    <property type="project" value="EnsemblFungi"/>
</dbReference>
<dbReference type="GO" id="GO:0110130">
    <property type="term" value="F:ribitol-5-phosphatase activity"/>
    <property type="evidence" value="ECO:0007669"/>
    <property type="project" value="EnsemblFungi"/>
</dbReference>
<sequence length="232" mass="26086">MQDSNDYLTDTIGFGYTKRRVLNHKILDGSLTFRDGFREMLASIHAPFDECIEILLKNIKLDPGFRVAYNYCTANNIPVIVVSSGMKPIIHALLLNLVGEDAAKNIEIISNEVEIKEDKTWDIVYIDESDFGHDKSRAIKPYSQKRNAANPVTQKALSEQVLFYCGDGVSDLSAARETDLLFAKRGMDLVTYCEAQNVPYKNFDDWSDILQGIKDVIEGGKNVKDLIENKGL</sequence>
<reference evidence="3" key="1">
    <citation type="submission" date="2016-05" db="EMBL/GenBank/DDBJ databases">
        <title>Comparative genomics of biotechnologically important yeasts.</title>
        <authorList>
            <consortium name="DOE Joint Genome Institute"/>
            <person name="Riley R."/>
            <person name="Haridas S."/>
            <person name="Wolfe K.H."/>
            <person name="Lopes M.R."/>
            <person name="Hittinger C.T."/>
            <person name="Goker M."/>
            <person name="Salamov A."/>
            <person name="Wisecaver J."/>
            <person name="Long T.M."/>
            <person name="Aerts A.L."/>
            <person name="Barry K."/>
            <person name="Choi C."/>
            <person name="Clum A."/>
            <person name="Coughlan A.Y."/>
            <person name="Deshpande S."/>
            <person name="Douglass A.P."/>
            <person name="Hanson S.J."/>
            <person name="Klenk H.-P."/>
            <person name="Labutti K."/>
            <person name="Lapidus A."/>
            <person name="Lindquist E."/>
            <person name="Lipzen A."/>
            <person name="Meier-Kolthoff J.P."/>
            <person name="Ohm R.A."/>
            <person name="Otillar R.P."/>
            <person name="Pangilinan J."/>
            <person name="Peng Y."/>
            <person name="Rokas A."/>
            <person name="Rosa C.A."/>
            <person name="Scheuner C."/>
            <person name="Sibirny A.A."/>
            <person name="Slot J.C."/>
            <person name="Stielow J.B."/>
            <person name="Sun H."/>
            <person name="Kurtzman C.P."/>
            <person name="Blackwell M."/>
            <person name="Grigoriev I.V."/>
            <person name="Jeffries T.W."/>
        </authorList>
    </citation>
    <scope>NUCLEOTIDE SEQUENCE [LARGE SCALE GENOMIC DNA]</scope>
    <source>
        <strain evidence="3">NRRL Y-12698</strain>
    </source>
</reference>
<evidence type="ECO:0000313" key="3">
    <source>
        <dbReference type="Proteomes" id="UP000094336"/>
    </source>
</evidence>
<protein>
    <submittedName>
        <fullName evidence="2">Uncharacterized protein</fullName>
    </submittedName>
</protein>
<dbReference type="InterPro" id="IPR050849">
    <property type="entry name" value="HAD-like_hydrolase_phosphatase"/>
</dbReference>
<dbReference type="Gene3D" id="3.90.1470.20">
    <property type="match status" value="1"/>
</dbReference>
<name>A0A1E3QLX2_9ASCO</name>
<dbReference type="NCBIfam" id="TIGR01488">
    <property type="entry name" value="HAD-SF-IB"/>
    <property type="match status" value="1"/>
</dbReference>
<dbReference type="SUPFAM" id="SSF56784">
    <property type="entry name" value="HAD-like"/>
    <property type="match status" value="1"/>
</dbReference>
<dbReference type="InterPro" id="IPR023214">
    <property type="entry name" value="HAD_sf"/>
</dbReference>